<dbReference type="Pfam" id="PF00496">
    <property type="entry name" value="SBP_bac_5"/>
    <property type="match status" value="1"/>
</dbReference>
<evidence type="ECO:0000259" key="2">
    <source>
        <dbReference type="Pfam" id="PF00496"/>
    </source>
</evidence>
<feature type="signal peptide" evidence="1">
    <location>
        <begin position="1"/>
        <end position="23"/>
    </location>
</feature>
<reference evidence="4" key="1">
    <citation type="journal article" date="2019" name="Int. J. Syst. Evol. Microbiol.">
        <title>The Global Catalogue of Microorganisms (GCM) 10K type strain sequencing project: providing services to taxonomists for standard genome sequencing and annotation.</title>
        <authorList>
            <consortium name="The Broad Institute Genomics Platform"/>
            <consortium name="The Broad Institute Genome Sequencing Center for Infectious Disease"/>
            <person name="Wu L."/>
            <person name="Ma J."/>
        </authorList>
    </citation>
    <scope>NUCLEOTIDE SEQUENCE [LARGE SCALE GENOMIC DNA]</scope>
    <source>
        <strain evidence="4">JCM 16221</strain>
    </source>
</reference>
<dbReference type="RefSeq" id="WP_344128631.1">
    <property type="nucleotide sequence ID" value="NZ_BAAARA010000004.1"/>
</dbReference>
<dbReference type="CDD" id="cd08490">
    <property type="entry name" value="PBP2_NikA_DppA_OppA_like_3"/>
    <property type="match status" value="1"/>
</dbReference>
<feature type="domain" description="Solute-binding protein family 5" evidence="2">
    <location>
        <begin position="74"/>
        <end position="416"/>
    </location>
</feature>
<keyword evidence="1" id="KW-0732">Signal</keyword>
<accession>A0ABP5T0V1</accession>
<dbReference type="InterPro" id="IPR000914">
    <property type="entry name" value="SBP_5_dom"/>
</dbReference>
<dbReference type="InterPro" id="IPR030678">
    <property type="entry name" value="Peptide/Ni-bd"/>
</dbReference>
<dbReference type="PANTHER" id="PTHR30290">
    <property type="entry name" value="PERIPLASMIC BINDING COMPONENT OF ABC TRANSPORTER"/>
    <property type="match status" value="1"/>
</dbReference>
<protein>
    <submittedName>
        <fullName evidence="3">ABC transporter substrate-binding protein</fullName>
    </submittedName>
</protein>
<gene>
    <name evidence="3" type="ORF">GCM10009854_17520</name>
</gene>
<dbReference type="PIRSF" id="PIRSF002741">
    <property type="entry name" value="MppA"/>
    <property type="match status" value="1"/>
</dbReference>
<dbReference type="Gene3D" id="3.10.105.10">
    <property type="entry name" value="Dipeptide-binding Protein, Domain 3"/>
    <property type="match status" value="1"/>
</dbReference>
<dbReference type="PANTHER" id="PTHR30290:SF65">
    <property type="entry name" value="MONOACYL PHOSPHATIDYLINOSITOL TETRAMANNOSIDE-BINDING PROTEIN LPQW-RELATED"/>
    <property type="match status" value="1"/>
</dbReference>
<dbReference type="PROSITE" id="PS51257">
    <property type="entry name" value="PROKAR_LIPOPROTEIN"/>
    <property type="match status" value="1"/>
</dbReference>
<dbReference type="Proteomes" id="UP001501218">
    <property type="component" value="Unassembled WGS sequence"/>
</dbReference>
<sequence>MRSKIARLSAVLSGLLLLSGCFAGTTGTGAPDRIGVALSFPPTAAMSVYSDDALLLSKLGATETLTVLGQDGTAEPGLAESWTRPHPDTLRMTLRPGMTFHDGTPLTAEHAANALRHAAQATTPPRSLDDVQLRAVATGERTLEVSTGVPDPVLAQRLTSPNMAILSPAAYRENPKAPDPIRTGTGPYVLEDVQGTAGATLRANDRYWGGAPKAAGVDARFISDGTARANALRAGELDVIDTVPVSQLPTISEQEVVELPLPRVVSAHLNTSSGTFADPAMRAAAREAIDPAQLASGVYSGHADAARGLFGPASPWANAARAPRHETPPAAPNGRPVRIATYDERPELPEIASVLAENLRSAGFDVREVRVQEYSTLESELLRGAFDLVVGARSYAQDTGDPVSYLRADWTCAGSYNLSQLCDPAIDAAVERARRAEVRQRQQAAVRISGRLLETDAVVPLVHERARIGLAPGVTGIAEDSYERELITATTTPGT</sequence>
<proteinExistence type="predicted"/>
<keyword evidence="4" id="KW-1185">Reference proteome</keyword>
<evidence type="ECO:0000313" key="4">
    <source>
        <dbReference type="Proteomes" id="UP001501218"/>
    </source>
</evidence>
<name>A0ABP5T0V1_9PSEU</name>
<organism evidence="3 4">
    <name type="scientific">Saccharopolyspora halophila</name>
    <dbReference type="NCBI Taxonomy" id="405551"/>
    <lineage>
        <taxon>Bacteria</taxon>
        <taxon>Bacillati</taxon>
        <taxon>Actinomycetota</taxon>
        <taxon>Actinomycetes</taxon>
        <taxon>Pseudonocardiales</taxon>
        <taxon>Pseudonocardiaceae</taxon>
        <taxon>Saccharopolyspora</taxon>
    </lineage>
</organism>
<evidence type="ECO:0000313" key="3">
    <source>
        <dbReference type="EMBL" id="GAA2341514.1"/>
    </source>
</evidence>
<feature type="chain" id="PRO_5045319478" evidence="1">
    <location>
        <begin position="24"/>
        <end position="495"/>
    </location>
</feature>
<evidence type="ECO:0000256" key="1">
    <source>
        <dbReference type="SAM" id="SignalP"/>
    </source>
</evidence>
<dbReference type="EMBL" id="BAAARA010000004">
    <property type="protein sequence ID" value="GAA2341514.1"/>
    <property type="molecule type" value="Genomic_DNA"/>
</dbReference>
<dbReference type="Gene3D" id="3.40.190.10">
    <property type="entry name" value="Periplasmic binding protein-like II"/>
    <property type="match status" value="1"/>
</dbReference>
<comment type="caution">
    <text evidence="3">The sequence shown here is derived from an EMBL/GenBank/DDBJ whole genome shotgun (WGS) entry which is preliminary data.</text>
</comment>
<dbReference type="InterPro" id="IPR039424">
    <property type="entry name" value="SBP_5"/>
</dbReference>
<dbReference type="SUPFAM" id="SSF53850">
    <property type="entry name" value="Periplasmic binding protein-like II"/>
    <property type="match status" value="1"/>
</dbReference>